<sequence>MKDETINLDVIRKLAKLNFETLKAEKDGNYMAEIKFYNYYDMMFTAVNMLKLCMLALDHEVNAVML</sequence>
<comment type="caution">
    <text evidence="1">The sequence shown here is derived from an EMBL/GenBank/DDBJ whole genome shotgun (WGS) entry which is preliminary data.</text>
</comment>
<dbReference type="Proteomes" id="UP000640614">
    <property type="component" value="Unassembled WGS sequence"/>
</dbReference>
<reference evidence="1 2" key="1">
    <citation type="submission" date="2018-07" db="EMBL/GenBank/DDBJ databases">
        <title>Genome assembly of strain KB82.</title>
        <authorList>
            <person name="Kukolya J."/>
            <person name="Horvath B."/>
            <person name="Nagy I."/>
            <person name="Toth A."/>
        </authorList>
    </citation>
    <scope>NUCLEOTIDE SEQUENCE [LARGE SCALE GENOMIC DNA]</scope>
    <source>
        <strain evidence="1 2">Kb82</strain>
    </source>
</reference>
<dbReference type="EMBL" id="PRDM01000001">
    <property type="protein sequence ID" value="MBE8724347.1"/>
    <property type="molecule type" value="Genomic_DNA"/>
</dbReference>
<gene>
    <name evidence="1" type="ORF">C4F50_05240</name>
</gene>
<protein>
    <recommendedName>
        <fullName evidence="3">HEPN domain-containing protein</fullName>
    </recommendedName>
</protein>
<organism evidence="1 2">
    <name type="scientific">Flavobacterium hungaricum</name>
    <dbReference type="NCBI Taxonomy" id="2082725"/>
    <lineage>
        <taxon>Bacteria</taxon>
        <taxon>Pseudomonadati</taxon>
        <taxon>Bacteroidota</taxon>
        <taxon>Flavobacteriia</taxon>
        <taxon>Flavobacteriales</taxon>
        <taxon>Flavobacteriaceae</taxon>
        <taxon>Flavobacterium</taxon>
    </lineage>
</organism>
<evidence type="ECO:0008006" key="3">
    <source>
        <dbReference type="Google" id="ProtNLM"/>
    </source>
</evidence>
<dbReference type="RefSeq" id="WP_193845346.1">
    <property type="nucleotide sequence ID" value="NZ_PRDM01000001.1"/>
</dbReference>
<name>A0ABR9TH36_9FLAO</name>
<evidence type="ECO:0000313" key="1">
    <source>
        <dbReference type="EMBL" id="MBE8724347.1"/>
    </source>
</evidence>
<accession>A0ABR9TH36</accession>
<evidence type="ECO:0000313" key="2">
    <source>
        <dbReference type="Proteomes" id="UP000640614"/>
    </source>
</evidence>
<proteinExistence type="predicted"/>
<keyword evidence="2" id="KW-1185">Reference proteome</keyword>